<comment type="caution">
    <text evidence="1">The sequence shown here is derived from an EMBL/GenBank/DDBJ whole genome shotgun (WGS) entry which is preliminary data.</text>
</comment>
<protein>
    <recommendedName>
        <fullName evidence="3">FrrB</fullName>
    </recommendedName>
</protein>
<dbReference type="STRING" id="46506.AA415_02403"/>
<keyword evidence="2" id="KW-1185">Reference proteome</keyword>
<evidence type="ECO:0000313" key="2">
    <source>
        <dbReference type="Proteomes" id="UP000056419"/>
    </source>
</evidence>
<organism evidence="1 2">
    <name type="scientific">Bacteroides stercoris</name>
    <dbReference type="NCBI Taxonomy" id="46506"/>
    <lineage>
        <taxon>Bacteria</taxon>
        <taxon>Pseudomonadati</taxon>
        <taxon>Bacteroidota</taxon>
        <taxon>Bacteroidia</taxon>
        <taxon>Bacteroidales</taxon>
        <taxon>Bacteroidaceae</taxon>
        <taxon>Bacteroides</taxon>
    </lineage>
</organism>
<reference evidence="1 2" key="1">
    <citation type="journal article" date="2016" name="BMC Genomics">
        <title>Type VI secretion systems of human gut Bacteroidales segregate into three genetic architectures, two of which are contained on mobile genetic elements.</title>
        <authorList>
            <person name="Coyne M.J."/>
            <person name="Roelofs K.G."/>
            <person name="Comstock L.E."/>
        </authorList>
    </citation>
    <scope>NUCLEOTIDE SEQUENCE [LARGE SCALE GENOMIC DNA]</scope>
    <source>
        <strain evidence="1 2">CL09T03C01</strain>
    </source>
</reference>
<name>A0A120A1G8_BACSE</name>
<dbReference type="EMBL" id="LRGC01000012">
    <property type="protein sequence ID" value="KWR53574.1"/>
    <property type="molecule type" value="Genomic_DNA"/>
</dbReference>
<evidence type="ECO:0008006" key="3">
    <source>
        <dbReference type="Google" id="ProtNLM"/>
    </source>
</evidence>
<evidence type="ECO:0000313" key="1">
    <source>
        <dbReference type="EMBL" id="KWR53574.1"/>
    </source>
</evidence>
<dbReference type="Proteomes" id="UP000056419">
    <property type="component" value="Unassembled WGS sequence"/>
</dbReference>
<dbReference type="AlphaFoldDB" id="A0A120A1G8"/>
<accession>A0A120A1G8</accession>
<proteinExistence type="predicted"/>
<gene>
    <name evidence="1" type="ORF">AA415_02403</name>
</gene>
<dbReference type="PATRIC" id="fig|46506.5.peg.2578"/>
<sequence length="249" mass="27197">MTLTRNRMGRSIMKTRNIHLGIIALLSAWMPFTAKAQDKVEALVGVDLVSGYVWRGQDLGGVSLQPAVSVAYKGFSLEAWGSTGFSKTDADGYDAKEFDLTLGYSAGGFNVSITDYWYNTGAGYFHYGAHNTAHLYEARLGYDFGPVAVNWYTNFAGADGVKENGKRAYSSYISVAAPFKLGGLDWTAEVGATPWETDFYEAGGFAVCDVSLEASKEIRITRSFSLPLFAKVTWNPCSERAYFVAGFGF</sequence>